<dbReference type="GO" id="GO:0008270">
    <property type="term" value="F:zinc ion binding"/>
    <property type="evidence" value="ECO:0007669"/>
    <property type="project" value="UniProtKB-KW"/>
</dbReference>
<dbReference type="GO" id="GO:0003700">
    <property type="term" value="F:DNA-binding transcription factor activity"/>
    <property type="evidence" value="ECO:0007669"/>
    <property type="project" value="TreeGrafter"/>
</dbReference>
<proteinExistence type="predicted"/>
<feature type="region of interest" description="Disordered" evidence="4">
    <location>
        <begin position="61"/>
        <end position="82"/>
    </location>
</feature>
<keyword evidence="3" id="KW-0862">Zinc</keyword>
<dbReference type="Proteomes" id="UP000230069">
    <property type="component" value="Unassembled WGS sequence"/>
</dbReference>
<dbReference type="NCBIfam" id="TIGR01566">
    <property type="entry name" value="ZF_HD_prot_N"/>
    <property type="match status" value="1"/>
</dbReference>
<dbReference type="EMBL" id="KZ305074">
    <property type="protein sequence ID" value="PIA30191.1"/>
    <property type="molecule type" value="Genomic_DNA"/>
</dbReference>
<evidence type="ECO:0000256" key="3">
    <source>
        <dbReference type="ARBA" id="ARBA00022833"/>
    </source>
</evidence>
<dbReference type="GO" id="GO:0005634">
    <property type="term" value="C:nucleus"/>
    <property type="evidence" value="ECO:0007669"/>
    <property type="project" value="TreeGrafter"/>
</dbReference>
<dbReference type="GO" id="GO:0000976">
    <property type="term" value="F:transcription cis-regulatory region binding"/>
    <property type="evidence" value="ECO:0007669"/>
    <property type="project" value="TreeGrafter"/>
</dbReference>
<sequence length="140" mass="16014">MKKSCSKKKFLYKECQQNQAARLGKYATDGCNEFILNSARSETGMYCLACHCHRNSHRKVSVQEKDADFGASGAEEKKRKSDDGTITIEILSGTTTKKRYREEAETREDLHVYSFRVHNLIARGKLTIKLEKEIPQLIPK</sequence>
<evidence type="ECO:0000256" key="4">
    <source>
        <dbReference type="SAM" id="MobiDB-lite"/>
    </source>
</evidence>
<dbReference type="InterPro" id="IPR006456">
    <property type="entry name" value="ZF_HD_homeobox_Cys/His_dimer"/>
</dbReference>
<dbReference type="InParanoid" id="A0A2G5CFU9"/>
<dbReference type="OrthoDB" id="682018at2759"/>
<keyword evidence="7" id="KW-1185">Reference proteome</keyword>
<evidence type="ECO:0000256" key="2">
    <source>
        <dbReference type="ARBA" id="ARBA00022771"/>
    </source>
</evidence>
<evidence type="ECO:0000259" key="5">
    <source>
        <dbReference type="PROSITE" id="PS51523"/>
    </source>
</evidence>
<gene>
    <name evidence="6" type="ORF">AQUCO_05700118v1</name>
</gene>
<feature type="domain" description="ZF-HD dimerization-type" evidence="5">
    <location>
        <begin position="12"/>
        <end position="60"/>
    </location>
</feature>
<reference evidence="6 7" key="1">
    <citation type="submission" date="2017-09" db="EMBL/GenBank/DDBJ databases">
        <title>WGS assembly of Aquilegia coerulea Goldsmith.</title>
        <authorList>
            <person name="Hodges S."/>
            <person name="Kramer E."/>
            <person name="Nordborg M."/>
            <person name="Tomkins J."/>
            <person name="Borevitz J."/>
            <person name="Derieg N."/>
            <person name="Yan J."/>
            <person name="Mihaltcheva S."/>
            <person name="Hayes R.D."/>
            <person name="Rokhsar D."/>
        </authorList>
    </citation>
    <scope>NUCLEOTIDE SEQUENCE [LARGE SCALE GENOMIC DNA]</scope>
    <source>
        <strain evidence="7">cv. Goldsmith</strain>
    </source>
</reference>
<protein>
    <recommendedName>
        <fullName evidence="5">ZF-HD dimerization-type domain-containing protein</fullName>
    </recommendedName>
</protein>
<name>A0A2G5CFU9_AQUCA</name>
<dbReference type="PANTHER" id="PTHR31948:SF140">
    <property type="entry name" value="ZINC-FINGER HOMEODOMAIN PROTEIN 2"/>
    <property type="match status" value="1"/>
</dbReference>
<evidence type="ECO:0000313" key="7">
    <source>
        <dbReference type="Proteomes" id="UP000230069"/>
    </source>
</evidence>
<dbReference type="GO" id="GO:0050793">
    <property type="term" value="P:regulation of developmental process"/>
    <property type="evidence" value="ECO:0007669"/>
    <property type="project" value="TreeGrafter"/>
</dbReference>
<dbReference type="AlphaFoldDB" id="A0A2G5CFU9"/>
<keyword evidence="2" id="KW-0863">Zinc-finger</keyword>
<dbReference type="STRING" id="218851.A0A2G5CFU9"/>
<dbReference type="PANTHER" id="PTHR31948">
    <property type="entry name" value="ZINC-FINGER HOMEODOMAIN PROTEIN 2"/>
    <property type="match status" value="1"/>
</dbReference>
<evidence type="ECO:0000313" key="6">
    <source>
        <dbReference type="EMBL" id="PIA30191.1"/>
    </source>
</evidence>
<keyword evidence="1" id="KW-0479">Metal-binding</keyword>
<evidence type="ECO:0000256" key="1">
    <source>
        <dbReference type="ARBA" id="ARBA00022723"/>
    </source>
</evidence>
<accession>A0A2G5CFU9</accession>
<organism evidence="6 7">
    <name type="scientific">Aquilegia coerulea</name>
    <name type="common">Rocky mountain columbine</name>
    <dbReference type="NCBI Taxonomy" id="218851"/>
    <lineage>
        <taxon>Eukaryota</taxon>
        <taxon>Viridiplantae</taxon>
        <taxon>Streptophyta</taxon>
        <taxon>Embryophyta</taxon>
        <taxon>Tracheophyta</taxon>
        <taxon>Spermatophyta</taxon>
        <taxon>Magnoliopsida</taxon>
        <taxon>Ranunculales</taxon>
        <taxon>Ranunculaceae</taxon>
        <taxon>Thalictroideae</taxon>
        <taxon>Aquilegia</taxon>
    </lineage>
</organism>
<dbReference type="PROSITE" id="PS51523">
    <property type="entry name" value="ZF_HD_DIMER"/>
    <property type="match status" value="1"/>
</dbReference>
<dbReference type="Pfam" id="PF04770">
    <property type="entry name" value="ZF-HD_dimer"/>
    <property type="match status" value="1"/>
</dbReference>